<sequence>MCHKIRQTFSFNKLLSQNRELYACGSFYT</sequence>
<protein>
    <submittedName>
        <fullName evidence="1">Uncharacterized protein</fullName>
    </submittedName>
</protein>
<reference evidence="1" key="1">
    <citation type="submission" date="2014-09" db="EMBL/GenBank/DDBJ databases">
        <authorList>
            <person name="Magalhaes I.L.F."/>
            <person name="Oliveira U."/>
            <person name="Santos F.R."/>
            <person name="Vidigal T.H.D.A."/>
            <person name="Brescovit A.D."/>
            <person name="Santos A.J."/>
        </authorList>
    </citation>
    <scope>NUCLEOTIDE SEQUENCE</scope>
    <source>
        <tissue evidence="1">Shoot tissue taken approximately 20 cm above the soil surface</tissue>
    </source>
</reference>
<dbReference type="AlphaFoldDB" id="A0A0A9AGF1"/>
<name>A0A0A9AGF1_ARUDO</name>
<proteinExistence type="predicted"/>
<evidence type="ECO:0000313" key="1">
    <source>
        <dbReference type="EMBL" id="JAD48020.1"/>
    </source>
</evidence>
<reference evidence="1" key="2">
    <citation type="journal article" date="2015" name="Data Brief">
        <title>Shoot transcriptome of the giant reed, Arundo donax.</title>
        <authorList>
            <person name="Barrero R.A."/>
            <person name="Guerrero F.D."/>
            <person name="Moolhuijzen P."/>
            <person name="Goolsby J.A."/>
            <person name="Tidwell J."/>
            <person name="Bellgard S.E."/>
            <person name="Bellgard M.I."/>
        </authorList>
    </citation>
    <scope>NUCLEOTIDE SEQUENCE</scope>
    <source>
        <tissue evidence="1">Shoot tissue taken approximately 20 cm above the soil surface</tissue>
    </source>
</reference>
<dbReference type="EMBL" id="GBRH01249875">
    <property type="protein sequence ID" value="JAD48020.1"/>
    <property type="molecule type" value="Transcribed_RNA"/>
</dbReference>
<organism evidence="1">
    <name type="scientific">Arundo donax</name>
    <name type="common">Giant reed</name>
    <name type="synonym">Donax arundinaceus</name>
    <dbReference type="NCBI Taxonomy" id="35708"/>
    <lineage>
        <taxon>Eukaryota</taxon>
        <taxon>Viridiplantae</taxon>
        <taxon>Streptophyta</taxon>
        <taxon>Embryophyta</taxon>
        <taxon>Tracheophyta</taxon>
        <taxon>Spermatophyta</taxon>
        <taxon>Magnoliopsida</taxon>
        <taxon>Liliopsida</taxon>
        <taxon>Poales</taxon>
        <taxon>Poaceae</taxon>
        <taxon>PACMAD clade</taxon>
        <taxon>Arundinoideae</taxon>
        <taxon>Arundineae</taxon>
        <taxon>Arundo</taxon>
    </lineage>
</organism>
<accession>A0A0A9AGF1</accession>